<dbReference type="GO" id="GO:0055085">
    <property type="term" value="P:transmembrane transport"/>
    <property type="evidence" value="ECO:0007669"/>
    <property type="project" value="InterPro"/>
</dbReference>
<accession>A0A2W5WVY1</accession>
<evidence type="ECO:0000313" key="2">
    <source>
        <dbReference type="EMBL" id="PZR32164.1"/>
    </source>
</evidence>
<evidence type="ECO:0000256" key="1">
    <source>
        <dbReference type="SAM" id="SignalP"/>
    </source>
</evidence>
<proteinExistence type="predicted"/>
<dbReference type="EMBL" id="QFQZ01000067">
    <property type="protein sequence ID" value="PZR32164.1"/>
    <property type="molecule type" value="Genomic_DNA"/>
</dbReference>
<gene>
    <name evidence="2" type="ORF">DI526_17445</name>
</gene>
<keyword evidence="1" id="KW-0732">Signal</keyword>
<sequence length="353" mass="38141">MRLLGLVAALCLGLSTLAHAEAAKPIPVKVVVLTTFEIGAVTGDRPGEFQPWVEGLPLKESVTVPGLRHAARWSPETGVLGVMTDMRGRARESVAALILSKQFDFSKTYWIVAGIAGVDPKAASIGSAAWARYVVDADPIYEVDDREIPADWPYGLYSLGTDKPNVKGSAAGSSGMVWTLNWRLVDWAYGLTAQTPLPDSPALAKLRAPYAGEANATKPPFVLKGEALGATRFWHGARRTQWAEDWVKLWTDGAGTFTMTDCEDQGILDVLDLYAKNGKVDFSRVLVLRTASNYSRAPLGAPEFPRAFHDEGAMAAFDAAFRVGSIVVRELAAHWDRYESNTPSMMSNGGAGK</sequence>
<evidence type="ECO:0000313" key="3">
    <source>
        <dbReference type="Proteomes" id="UP000249393"/>
    </source>
</evidence>
<organism evidence="2 3">
    <name type="scientific">Caulobacter segnis</name>
    <dbReference type="NCBI Taxonomy" id="88688"/>
    <lineage>
        <taxon>Bacteria</taxon>
        <taxon>Pseudomonadati</taxon>
        <taxon>Pseudomonadota</taxon>
        <taxon>Alphaproteobacteria</taxon>
        <taxon>Caulobacterales</taxon>
        <taxon>Caulobacteraceae</taxon>
        <taxon>Caulobacter</taxon>
    </lineage>
</organism>
<protein>
    <submittedName>
        <fullName evidence="2">Purine nucleoside permease</fullName>
    </submittedName>
</protein>
<comment type="caution">
    <text evidence="2">The sequence shown here is derived from an EMBL/GenBank/DDBJ whole genome shotgun (WGS) entry which is preliminary data.</text>
</comment>
<name>A0A2W5WVY1_9CAUL</name>
<dbReference type="PANTHER" id="PTHR38643:SF1">
    <property type="entry name" value="PURINE NUCLEOSIDE PERMEASE C285.05-RELATED"/>
    <property type="match status" value="1"/>
</dbReference>
<dbReference type="PIRSF" id="PIRSF013171">
    <property type="entry name" value="Pur_nuclsid_perm"/>
    <property type="match status" value="1"/>
</dbReference>
<dbReference type="PANTHER" id="PTHR38643">
    <property type="entry name" value="PURINE NUCLEOSIDE PERMEASE C285.05-RELATED"/>
    <property type="match status" value="1"/>
</dbReference>
<reference evidence="2 3" key="1">
    <citation type="submission" date="2017-08" db="EMBL/GenBank/DDBJ databases">
        <title>Infants hospitalized years apart are colonized by the same room-sourced microbial strains.</title>
        <authorList>
            <person name="Brooks B."/>
            <person name="Olm M.R."/>
            <person name="Firek B.A."/>
            <person name="Baker R."/>
            <person name="Thomas B.C."/>
            <person name="Morowitz M.J."/>
            <person name="Banfield J.F."/>
        </authorList>
    </citation>
    <scope>NUCLEOTIDE SEQUENCE [LARGE SCALE GENOMIC DNA]</scope>
    <source>
        <strain evidence="2">S2_003_000_R2_4</strain>
    </source>
</reference>
<dbReference type="AlphaFoldDB" id="A0A2W5WVY1"/>
<dbReference type="Proteomes" id="UP000249393">
    <property type="component" value="Unassembled WGS sequence"/>
</dbReference>
<dbReference type="InterPro" id="IPR009486">
    <property type="entry name" value="Pur_nuclsid_perm"/>
</dbReference>
<feature type="chain" id="PRO_5016174380" evidence="1">
    <location>
        <begin position="21"/>
        <end position="353"/>
    </location>
</feature>
<dbReference type="RefSeq" id="WP_304280741.1">
    <property type="nucleotide sequence ID" value="NZ_QFQZ01000067.1"/>
</dbReference>
<dbReference type="Pfam" id="PF06516">
    <property type="entry name" value="NUP"/>
    <property type="match status" value="1"/>
</dbReference>
<feature type="signal peptide" evidence="1">
    <location>
        <begin position="1"/>
        <end position="20"/>
    </location>
</feature>